<dbReference type="GO" id="GO:0006629">
    <property type="term" value="P:lipid metabolic process"/>
    <property type="evidence" value="ECO:0007669"/>
    <property type="project" value="InterPro"/>
</dbReference>
<dbReference type="SUPFAM" id="SSF51695">
    <property type="entry name" value="PLC-like phosphodiesterases"/>
    <property type="match status" value="1"/>
</dbReference>
<keyword evidence="2" id="KW-0319">Glycerol metabolism</keyword>
<feature type="transmembrane region" description="Helical" evidence="4">
    <location>
        <begin position="45"/>
        <end position="66"/>
    </location>
</feature>
<evidence type="ECO:0000313" key="6">
    <source>
        <dbReference type="EMBL" id="RAL43009.1"/>
    </source>
</evidence>
<gene>
    <name evidence="6" type="ORF">DM860_009791</name>
</gene>
<reference evidence="6 7" key="1">
    <citation type="submission" date="2018-06" db="EMBL/GenBank/DDBJ databases">
        <title>The Genome of Cuscuta australis (Dodder) Provides Insight into the Evolution of Plant Parasitism.</title>
        <authorList>
            <person name="Liu H."/>
        </authorList>
    </citation>
    <scope>NUCLEOTIDE SEQUENCE [LARGE SCALE GENOMIC DNA]</scope>
    <source>
        <strain evidence="7">cv. Yunnan</strain>
        <tissue evidence="6">Vines</tissue>
    </source>
</reference>
<name>A0A328DFL9_9ASTE</name>
<dbReference type="GO" id="GO:0006071">
    <property type="term" value="P:glycerol metabolic process"/>
    <property type="evidence" value="ECO:0007669"/>
    <property type="project" value="UniProtKB-KW"/>
</dbReference>
<evidence type="ECO:0000256" key="3">
    <source>
        <dbReference type="ARBA" id="ARBA00047512"/>
    </source>
</evidence>
<dbReference type="InterPro" id="IPR017946">
    <property type="entry name" value="PLC-like_Pdiesterase_TIM-brl"/>
</dbReference>
<dbReference type="Pfam" id="PF03009">
    <property type="entry name" value="GDPD"/>
    <property type="match status" value="1"/>
</dbReference>
<dbReference type="InterPro" id="IPR030395">
    <property type="entry name" value="GP_PDE_dom"/>
</dbReference>
<keyword evidence="7" id="KW-1185">Reference proteome</keyword>
<dbReference type="Gene3D" id="3.20.20.190">
    <property type="entry name" value="Phosphatidylinositol (PI) phosphodiesterase"/>
    <property type="match status" value="1"/>
</dbReference>
<organism evidence="6 7">
    <name type="scientific">Cuscuta australis</name>
    <dbReference type="NCBI Taxonomy" id="267555"/>
    <lineage>
        <taxon>Eukaryota</taxon>
        <taxon>Viridiplantae</taxon>
        <taxon>Streptophyta</taxon>
        <taxon>Embryophyta</taxon>
        <taxon>Tracheophyta</taxon>
        <taxon>Spermatophyta</taxon>
        <taxon>Magnoliopsida</taxon>
        <taxon>eudicotyledons</taxon>
        <taxon>Gunneridae</taxon>
        <taxon>Pentapetalae</taxon>
        <taxon>asterids</taxon>
        <taxon>lamiids</taxon>
        <taxon>Solanales</taxon>
        <taxon>Convolvulaceae</taxon>
        <taxon>Cuscuteae</taxon>
        <taxon>Cuscuta</taxon>
        <taxon>Cuscuta subgen. Grammica</taxon>
        <taxon>Cuscuta sect. Cleistogrammica</taxon>
    </lineage>
</organism>
<sequence>MERQPFISRWDRQKRRLRLERRGGLLSQSRIFAPKLKGFSSRKQIFRYLLISIAVIAILPPLYFHFKLRRFIQVQEQKCSWLRNPPLICAHGGDSSKAFPNTKTAYQIALSSQVDCIEVDVSRSSDGFLFALHDRDLQRISGNNTSKVGYLSSREIKELVPSSELQQKYHDLTVPTLEDALKLISGSVRQVVLDVKVGPPLFEKGLAGDVVSSYKKFGFQNCTVWAKSDNIPRDVLNLAPDATVGYIVMMDPSTGTRTPLLRMRGAGVVGVYHHLIDEKLVKLLHGRNKKVYSWTVDDEVSMKEMLIKRVDAIVTSNPSMLKRVMQDARMQCLENGFSLSA</sequence>
<dbReference type="Proteomes" id="UP000249390">
    <property type="component" value="Unassembled WGS sequence"/>
</dbReference>
<evidence type="ECO:0000259" key="5">
    <source>
        <dbReference type="PROSITE" id="PS51704"/>
    </source>
</evidence>
<dbReference type="PANTHER" id="PTHR47449">
    <property type="entry name" value="GLYCEROPHOSPHODIESTER PHOSPHODIESTERASE GDPD4"/>
    <property type="match status" value="1"/>
</dbReference>
<dbReference type="EC" id="3.1.4.46" evidence="1"/>
<dbReference type="PANTHER" id="PTHR47449:SF2">
    <property type="entry name" value="GLYCEROPHOSPHODIESTER PHOSPHODIESTERASE GDPD4"/>
    <property type="match status" value="1"/>
</dbReference>
<dbReference type="GO" id="GO:0008889">
    <property type="term" value="F:glycerophosphodiester phosphodiesterase activity"/>
    <property type="evidence" value="ECO:0007669"/>
    <property type="project" value="UniProtKB-EC"/>
</dbReference>
<dbReference type="EMBL" id="NQVE01000161">
    <property type="protein sequence ID" value="RAL43009.1"/>
    <property type="molecule type" value="Genomic_DNA"/>
</dbReference>
<keyword evidence="4" id="KW-0472">Membrane</keyword>
<dbReference type="PROSITE" id="PS51704">
    <property type="entry name" value="GP_PDE"/>
    <property type="match status" value="1"/>
</dbReference>
<accession>A0A328DFL9</accession>
<evidence type="ECO:0000313" key="7">
    <source>
        <dbReference type="Proteomes" id="UP000249390"/>
    </source>
</evidence>
<keyword evidence="4" id="KW-0812">Transmembrane</keyword>
<feature type="domain" description="GP-PDE" evidence="5">
    <location>
        <begin position="86"/>
        <end position="325"/>
    </location>
</feature>
<dbReference type="InterPro" id="IPR044236">
    <property type="entry name" value="GDPD4"/>
</dbReference>
<proteinExistence type="predicted"/>
<dbReference type="CDD" id="cd08556">
    <property type="entry name" value="GDPD"/>
    <property type="match status" value="1"/>
</dbReference>
<keyword evidence="4" id="KW-1133">Transmembrane helix</keyword>
<comment type="catalytic activity">
    <reaction evidence="3">
        <text>a sn-glycero-3-phosphodiester + H2O = an alcohol + sn-glycerol 3-phosphate + H(+)</text>
        <dbReference type="Rhea" id="RHEA:12969"/>
        <dbReference type="ChEBI" id="CHEBI:15377"/>
        <dbReference type="ChEBI" id="CHEBI:15378"/>
        <dbReference type="ChEBI" id="CHEBI:30879"/>
        <dbReference type="ChEBI" id="CHEBI:57597"/>
        <dbReference type="ChEBI" id="CHEBI:83408"/>
        <dbReference type="EC" id="3.1.4.46"/>
    </reaction>
</comment>
<evidence type="ECO:0000256" key="2">
    <source>
        <dbReference type="ARBA" id="ARBA00022798"/>
    </source>
</evidence>
<dbReference type="AlphaFoldDB" id="A0A328DFL9"/>
<protein>
    <recommendedName>
        <fullName evidence="1">glycerophosphodiester phosphodiesterase</fullName>
        <ecNumber evidence="1">3.1.4.46</ecNumber>
    </recommendedName>
</protein>
<evidence type="ECO:0000256" key="4">
    <source>
        <dbReference type="SAM" id="Phobius"/>
    </source>
</evidence>
<comment type="caution">
    <text evidence="6">The sequence shown here is derived from an EMBL/GenBank/DDBJ whole genome shotgun (WGS) entry which is preliminary data.</text>
</comment>
<evidence type="ECO:0000256" key="1">
    <source>
        <dbReference type="ARBA" id="ARBA00012247"/>
    </source>
</evidence>